<evidence type="ECO:0000256" key="1">
    <source>
        <dbReference type="SAM" id="MobiDB-lite"/>
    </source>
</evidence>
<dbReference type="Proteomes" id="UP000245207">
    <property type="component" value="Unassembled WGS sequence"/>
</dbReference>
<reference evidence="2 3" key="1">
    <citation type="journal article" date="2018" name="Mol. Plant">
        <title>The genome of Artemisia annua provides insight into the evolution of Asteraceae family and artemisinin biosynthesis.</title>
        <authorList>
            <person name="Shen Q."/>
            <person name="Zhang L."/>
            <person name="Liao Z."/>
            <person name="Wang S."/>
            <person name="Yan T."/>
            <person name="Shi P."/>
            <person name="Liu M."/>
            <person name="Fu X."/>
            <person name="Pan Q."/>
            <person name="Wang Y."/>
            <person name="Lv Z."/>
            <person name="Lu X."/>
            <person name="Zhang F."/>
            <person name="Jiang W."/>
            <person name="Ma Y."/>
            <person name="Chen M."/>
            <person name="Hao X."/>
            <person name="Li L."/>
            <person name="Tang Y."/>
            <person name="Lv G."/>
            <person name="Zhou Y."/>
            <person name="Sun X."/>
            <person name="Brodelius P.E."/>
            <person name="Rose J.K.C."/>
            <person name="Tang K."/>
        </authorList>
    </citation>
    <scope>NUCLEOTIDE SEQUENCE [LARGE SCALE GENOMIC DNA]</scope>
    <source>
        <strain evidence="3">cv. Huhao1</strain>
        <tissue evidence="2">Leaf</tissue>
    </source>
</reference>
<keyword evidence="3" id="KW-1185">Reference proteome</keyword>
<dbReference type="AlphaFoldDB" id="A0A2U1NYI5"/>
<sequence>MTEENKLITITPETNVLKAMQLMTGICESQTETPTTADVQATKARQPPAMLEATARGLPPTAAPAGMSGTCHAPPVTTAAEATRGPQLRPRRASTARTPRVVPARAGPPIEKILVTGHVDNVYGDRNLIFNLQPPKEYKEKVEVTA</sequence>
<gene>
    <name evidence="2" type="ORF">CTI12_AA213900</name>
</gene>
<feature type="region of interest" description="Disordered" evidence="1">
    <location>
        <begin position="57"/>
        <end position="105"/>
    </location>
</feature>
<comment type="caution">
    <text evidence="2">The sequence shown here is derived from an EMBL/GenBank/DDBJ whole genome shotgun (WGS) entry which is preliminary data.</text>
</comment>
<dbReference type="EMBL" id="PKPP01001970">
    <property type="protein sequence ID" value="PWA78554.1"/>
    <property type="molecule type" value="Genomic_DNA"/>
</dbReference>
<proteinExistence type="predicted"/>
<name>A0A2U1NYI5_ARTAN</name>
<accession>A0A2U1NYI5</accession>
<evidence type="ECO:0000313" key="2">
    <source>
        <dbReference type="EMBL" id="PWA78554.1"/>
    </source>
</evidence>
<evidence type="ECO:0000313" key="3">
    <source>
        <dbReference type="Proteomes" id="UP000245207"/>
    </source>
</evidence>
<protein>
    <submittedName>
        <fullName evidence="2">Uncharacterized protein</fullName>
    </submittedName>
</protein>
<organism evidence="2 3">
    <name type="scientific">Artemisia annua</name>
    <name type="common">Sweet wormwood</name>
    <dbReference type="NCBI Taxonomy" id="35608"/>
    <lineage>
        <taxon>Eukaryota</taxon>
        <taxon>Viridiplantae</taxon>
        <taxon>Streptophyta</taxon>
        <taxon>Embryophyta</taxon>
        <taxon>Tracheophyta</taxon>
        <taxon>Spermatophyta</taxon>
        <taxon>Magnoliopsida</taxon>
        <taxon>eudicotyledons</taxon>
        <taxon>Gunneridae</taxon>
        <taxon>Pentapetalae</taxon>
        <taxon>asterids</taxon>
        <taxon>campanulids</taxon>
        <taxon>Asterales</taxon>
        <taxon>Asteraceae</taxon>
        <taxon>Asteroideae</taxon>
        <taxon>Anthemideae</taxon>
        <taxon>Artemisiinae</taxon>
        <taxon>Artemisia</taxon>
    </lineage>
</organism>